<accession>A0A975IYW1</accession>
<dbReference type="InterPro" id="IPR007507">
    <property type="entry name" value="Glycos_transf_N"/>
</dbReference>
<keyword evidence="13" id="KW-1185">Reference proteome</keyword>
<feature type="active site" description="Proton acceptor" evidence="8">
    <location>
        <position position="59"/>
    </location>
</feature>
<dbReference type="GO" id="GO:0009244">
    <property type="term" value="P:lipopolysaccharide core region biosynthetic process"/>
    <property type="evidence" value="ECO:0007669"/>
    <property type="project" value="UniProtKB-UniRule"/>
</dbReference>
<gene>
    <name evidence="12" type="ORF">KCG34_19375</name>
</gene>
<dbReference type="GO" id="GO:0043842">
    <property type="term" value="F:Kdo transferase activity"/>
    <property type="evidence" value="ECO:0007669"/>
    <property type="project" value="UniProtKB-EC"/>
</dbReference>
<dbReference type="Gene3D" id="3.40.50.2000">
    <property type="entry name" value="Glycogen Phosphorylase B"/>
    <property type="match status" value="1"/>
</dbReference>
<dbReference type="PANTHER" id="PTHR42755">
    <property type="entry name" value="3-DEOXY-MANNO-OCTULOSONATE CYTIDYLYLTRANSFERASE"/>
    <property type="match status" value="1"/>
</dbReference>
<evidence type="ECO:0000256" key="10">
    <source>
        <dbReference type="RuleBase" id="RU365103"/>
    </source>
</evidence>
<feature type="site" description="Transition state stabilizer" evidence="9">
    <location>
        <position position="204"/>
    </location>
</feature>
<dbReference type="InterPro" id="IPR039901">
    <property type="entry name" value="Kdotransferase"/>
</dbReference>
<organism evidence="12 13">
    <name type="scientific">Phenylobacterium montanum</name>
    <dbReference type="NCBI Taxonomy" id="2823693"/>
    <lineage>
        <taxon>Bacteria</taxon>
        <taxon>Pseudomonadati</taxon>
        <taxon>Pseudomonadota</taxon>
        <taxon>Alphaproteobacteria</taxon>
        <taxon>Caulobacterales</taxon>
        <taxon>Caulobacteraceae</taxon>
        <taxon>Phenylobacterium</taxon>
    </lineage>
</organism>
<evidence type="ECO:0000256" key="4">
    <source>
        <dbReference type="ARBA" id="ARBA00019077"/>
    </source>
</evidence>
<dbReference type="KEGG" id="caul:KCG34_19375"/>
<evidence type="ECO:0000256" key="5">
    <source>
        <dbReference type="ARBA" id="ARBA00022679"/>
    </source>
</evidence>
<evidence type="ECO:0000256" key="2">
    <source>
        <dbReference type="ARBA" id="ARBA00004713"/>
    </source>
</evidence>
<evidence type="ECO:0000256" key="8">
    <source>
        <dbReference type="PIRSR" id="PIRSR639901-1"/>
    </source>
</evidence>
<comment type="function">
    <text evidence="1 10">Involved in lipopolysaccharide (LPS) biosynthesis. Catalyzes the transfer of 3-deoxy-D-manno-octulosonate (Kdo) residue(s) from CMP-Kdo to lipid IV(A), the tetraacyldisaccharide-1,4'-bisphosphate precursor of lipid A.</text>
</comment>
<evidence type="ECO:0000256" key="3">
    <source>
        <dbReference type="ARBA" id="ARBA00012621"/>
    </source>
</evidence>
<name>A0A975IYW1_9CAUL</name>
<reference evidence="12" key="1">
    <citation type="submission" date="2021-04" db="EMBL/GenBank/DDBJ databases">
        <title>The complete genome sequence of Caulobacter sp. S6.</title>
        <authorList>
            <person name="Tang Y."/>
            <person name="Ouyang W."/>
            <person name="Liu Q."/>
            <person name="Huang B."/>
            <person name="Guo Z."/>
            <person name="Lei P."/>
        </authorList>
    </citation>
    <scope>NUCLEOTIDE SEQUENCE</scope>
    <source>
        <strain evidence="12">S6</strain>
    </source>
</reference>
<evidence type="ECO:0000256" key="1">
    <source>
        <dbReference type="ARBA" id="ARBA00003394"/>
    </source>
</evidence>
<keyword evidence="10" id="KW-0472">Membrane</keyword>
<keyword evidence="10" id="KW-1003">Cell membrane</keyword>
<evidence type="ECO:0000313" key="12">
    <source>
        <dbReference type="EMBL" id="QUD90856.1"/>
    </source>
</evidence>
<keyword evidence="5 10" id="KW-0808">Transferase</keyword>
<dbReference type="EMBL" id="CP073078">
    <property type="protein sequence ID" value="QUD90856.1"/>
    <property type="molecule type" value="Genomic_DNA"/>
</dbReference>
<feature type="domain" description="3-deoxy-D-manno-octulosonic-acid transferase N-terminal" evidence="11">
    <location>
        <begin position="32"/>
        <end position="205"/>
    </location>
</feature>
<dbReference type="Proteomes" id="UP000676409">
    <property type="component" value="Chromosome"/>
</dbReference>
<evidence type="ECO:0000256" key="7">
    <source>
        <dbReference type="ARBA" id="ARBA00049183"/>
    </source>
</evidence>
<comment type="subcellular location">
    <subcellularLocation>
        <location evidence="10">Cell membrane</location>
    </subcellularLocation>
</comment>
<evidence type="ECO:0000313" key="13">
    <source>
        <dbReference type="Proteomes" id="UP000676409"/>
    </source>
</evidence>
<dbReference type="GO" id="GO:0005886">
    <property type="term" value="C:plasma membrane"/>
    <property type="evidence" value="ECO:0007669"/>
    <property type="project" value="UniProtKB-SubCell"/>
</dbReference>
<dbReference type="EC" id="2.4.99.12" evidence="3 10"/>
<proteinExistence type="inferred from homology"/>
<dbReference type="Pfam" id="PF04413">
    <property type="entry name" value="Glycos_transf_N"/>
    <property type="match status" value="1"/>
</dbReference>
<dbReference type="PANTHER" id="PTHR42755:SF1">
    <property type="entry name" value="3-DEOXY-D-MANNO-OCTULOSONIC ACID TRANSFERASE, MITOCHONDRIAL-RELATED"/>
    <property type="match status" value="1"/>
</dbReference>
<feature type="site" description="Transition state stabilizer" evidence="9">
    <location>
        <position position="129"/>
    </location>
</feature>
<evidence type="ECO:0000256" key="6">
    <source>
        <dbReference type="ARBA" id="ARBA00031445"/>
    </source>
</evidence>
<dbReference type="Gene3D" id="3.40.50.11720">
    <property type="entry name" value="3-Deoxy-D-manno-octulosonic-acid transferase, N-terminal domain"/>
    <property type="match status" value="1"/>
</dbReference>
<dbReference type="AlphaFoldDB" id="A0A975IYW1"/>
<comment type="catalytic activity">
    <reaction evidence="7 10">
        <text>lipid IVA (E. coli) + CMP-3-deoxy-beta-D-manno-octulosonate = alpha-Kdo-(2-&gt;6)-lipid IVA (E. coli) + CMP + H(+)</text>
        <dbReference type="Rhea" id="RHEA:28066"/>
        <dbReference type="ChEBI" id="CHEBI:15378"/>
        <dbReference type="ChEBI" id="CHEBI:58603"/>
        <dbReference type="ChEBI" id="CHEBI:60364"/>
        <dbReference type="ChEBI" id="CHEBI:60377"/>
        <dbReference type="ChEBI" id="CHEBI:85987"/>
        <dbReference type="EC" id="2.4.99.12"/>
    </reaction>
</comment>
<dbReference type="GO" id="GO:0009245">
    <property type="term" value="P:lipid A biosynthetic process"/>
    <property type="evidence" value="ECO:0007669"/>
    <property type="project" value="TreeGrafter"/>
</dbReference>
<comment type="pathway">
    <text evidence="2 10">Bacterial outer membrane biogenesis; LPS core biosynthesis.</text>
</comment>
<comment type="similarity">
    <text evidence="10">Belongs to the glycosyltransferase group 1 family.</text>
</comment>
<dbReference type="InterPro" id="IPR038107">
    <property type="entry name" value="Glycos_transf_N_sf"/>
</dbReference>
<keyword evidence="10" id="KW-0448">Lipopolysaccharide biosynthesis</keyword>
<sequence>MALYAGLTGLIEPLAPRLLQGRARRGKEDPARLGERLGRASVARPPGPLAWLHGASVGESLSLLPLVEAFRTRRPDATVLVTSGTRTSAELLARRLPAGAIHHYAPIDGPAAVARFLDHWRPDLAVRVESELWPNLLLETKRRGARMALLSAKLSEDSARSWSRLPRSARALFGAFDLVLAQDATAAARLERLGAKVAGLADLKFGAEALPVDPAALDALRTEIGGRPLILAASTHPGEDELVLGAFAEIAAPEALLVIVPRHPERGPQIAALAEARLGAVSLRSAGQGLNAVSVHVADTLGELGLWFRLARLAVIGGGFVSGVGGHNPLEPARLDCPFVSGGQVENWATAYAELIAVDGCALIEASELGAVMSAALPGDPALAARAGRAWAYAQARDVEARAALGRVVELLP</sequence>
<evidence type="ECO:0000256" key="9">
    <source>
        <dbReference type="PIRSR" id="PIRSR639901-2"/>
    </source>
</evidence>
<protein>
    <recommendedName>
        <fullName evidence="4 10">3-deoxy-D-manno-octulosonic acid transferase</fullName>
        <shortName evidence="10">Kdo transferase</shortName>
        <ecNumber evidence="3 10">2.4.99.12</ecNumber>
    </recommendedName>
    <alternativeName>
        <fullName evidence="6 10">Lipid IV(A) 3-deoxy-D-manno-octulosonic acid transferase</fullName>
    </alternativeName>
</protein>
<evidence type="ECO:0000259" key="11">
    <source>
        <dbReference type="Pfam" id="PF04413"/>
    </source>
</evidence>